<feature type="transmembrane region" description="Helical" evidence="1">
    <location>
        <begin position="882"/>
        <end position="904"/>
    </location>
</feature>
<dbReference type="GO" id="GO:0042910">
    <property type="term" value="F:xenobiotic transmembrane transporter activity"/>
    <property type="evidence" value="ECO:0007669"/>
    <property type="project" value="TreeGrafter"/>
</dbReference>
<accession>A0A081BAX2</accession>
<dbReference type="SUPFAM" id="SSF82714">
    <property type="entry name" value="Multidrug efflux transporter AcrB TolC docking domain, DN and DC subdomains"/>
    <property type="match status" value="2"/>
</dbReference>
<dbReference type="Proteomes" id="UP000028702">
    <property type="component" value="Unassembled WGS sequence"/>
</dbReference>
<keyword evidence="1" id="KW-1133">Transmembrane helix</keyword>
<proteinExistence type="predicted"/>
<evidence type="ECO:0000313" key="2">
    <source>
        <dbReference type="EMBL" id="GAK45190.1"/>
    </source>
</evidence>
<dbReference type="Gene3D" id="3.30.70.1320">
    <property type="entry name" value="Multidrug efflux transporter AcrB pore domain like"/>
    <property type="match status" value="1"/>
</dbReference>
<feature type="transmembrane region" description="Helical" evidence="1">
    <location>
        <begin position="432"/>
        <end position="452"/>
    </location>
</feature>
<dbReference type="RefSeq" id="WP_081875497.1">
    <property type="nucleotide sequence ID" value="NZ_BBIO01000007.1"/>
</dbReference>
<dbReference type="InterPro" id="IPR001036">
    <property type="entry name" value="Acrflvin-R"/>
</dbReference>
<dbReference type="Gene3D" id="1.20.1640.10">
    <property type="entry name" value="Multidrug efflux transporter AcrB transmembrane domain"/>
    <property type="match status" value="2"/>
</dbReference>
<dbReference type="Pfam" id="PF00873">
    <property type="entry name" value="ACR_tran"/>
    <property type="match status" value="1"/>
</dbReference>
<protein>
    <submittedName>
        <fullName evidence="2">Acriflavin resistance protein</fullName>
    </submittedName>
</protein>
<keyword evidence="1" id="KW-0812">Transmembrane</keyword>
<name>A0A081BAX2_9HYPH</name>
<dbReference type="eggNOG" id="COG0841">
    <property type="taxonomic scope" value="Bacteria"/>
</dbReference>
<organism evidence="2 3">
    <name type="scientific">Tepidicaulis marinus</name>
    <dbReference type="NCBI Taxonomy" id="1333998"/>
    <lineage>
        <taxon>Bacteria</taxon>
        <taxon>Pseudomonadati</taxon>
        <taxon>Pseudomonadota</taxon>
        <taxon>Alphaproteobacteria</taxon>
        <taxon>Hyphomicrobiales</taxon>
        <taxon>Parvibaculaceae</taxon>
        <taxon>Tepidicaulis</taxon>
    </lineage>
</organism>
<comment type="caution">
    <text evidence="2">The sequence shown here is derived from an EMBL/GenBank/DDBJ whole genome shotgun (WGS) entry which is preliminary data.</text>
</comment>
<dbReference type="PRINTS" id="PR00702">
    <property type="entry name" value="ACRIFLAVINRP"/>
</dbReference>
<feature type="transmembrane region" description="Helical" evidence="1">
    <location>
        <begin position="464"/>
        <end position="491"/>
    </location>
</feature>
<sequence>MWISDLSIRRPVFAVMIIAALVTLGWISLGRLGVDLFPRVEFPVVSINTELEGASPDTIESEVSDPVEEQVNTISGIENLSSTSSEGQSQVVIEFGLDEDVDVKAQDVRDKVALARPDMPVDTRQSIVQKIDPDAQPIMSVMIAGDMPIRQLTQFADKTVKEQLQRVPGVGSIKLVGGRDREVRIWLDAVKLRAFGVTADDLITALRREHAEIPGGRLETAGLQTEFSVKTKGEVGSVKEFGDIVIAFRQDGAPTRIRDVARVEDGMEDFRSYAELDGKPGVSLEIRRQSGRNAVEVARAIRAELTHLEELAPPGMRIIAARDTSLFIESAANDVFDDIILGIILVVLVTLAFLLNLRATIIVAIAMPTALISTFFAFYVMDFTINLMTLMALSVAVGLLVDDAIVVLEAIYRKLDEGYGPMEAASLGVREVGAAVLAGTLSICAVFVPIAFMSGVVGRFFFQYGLAITFSVMVSLLVSLTLTPTLCARFLNKGTVDRDEMSWLARIFEDAYRSLERAYENLLHLALRFRWLVMLLAFGAVILGQMAASTIPTAFDTKADRSEFLAKVELPFGAGIEQTRQVASRVAQALSGTEHVTTVFYTIGSGTQQRVNEAEFYIGLTPKADRDEGAIAVMGAARAAMLQAAPEAKHVSVSDVPWISGGGFSSFELTYSLRGPDLAVLEAKTDVITARMEETGLFTDIKTSFETGKPEVQVSVDRRRAADLGVSVRNLAETVRSLVGGTDVVTYEEYGSRYDVRVRLEEDQRNDLDRLELIQVRGSDGKLVDIANMAKFRIDSGPAQIDRQNRSRRIALLANTPEGVALGEATARLEQILREAELGPGYVWSAEGKAKRMKENQQAISFAFLLALTALYMILASQFNSFAQPAIIMLTAPLSFVGAFFALAISGETLTMFAQIGMLALMGLVMKNGILLVDYANTLREEGRPAREAMLHAGPVRLRPVLMTAFSTICGMIPVALSTSQGAEFRNAMGILVIGGLISSTFLTLVVVPVAYTLMADTPGFFKSLGRKAAALGGKAGIWRGSQGPAD</sequence>
<dbReference type="AlphaFoldDB" id="A0A081BAX2"/>
<dbReference type="Gene3D" id="3.30.2090.10">
    <property type="entry name" value="Multidrug efflux transporter AcrB TolC docking domain, DN and DC subdomains"/>
    <property type="match status" value="2"/>
</dbReference>
<feature type="transmembrane region" description="Helical" evidence="1">
    <location>
        <begin position="916"/>
        <end position="936"/>
    </location>
</feature>
<dbReference type="GO" id="GO:0005886">
    <property type="term" value="C:plasma membrane"/>
    <property type="evidence" value="ECO:0007669"/>
    <property type="project" value="TreeGrafter"/>
</dbReference>
<feature type="transmembrane region" description="Helical" evidence="1">
    <location>
        <begin position="335"/>
        <end position="355"/>
    </location>
</feature>
<feature type="transmembrane region" description="Helical" evidence="1">
    <location>
        <begin position="361"/>
        <end position="380"/>
    </location>
</feature>
<dbReference type="PANTHER" id="PTHR32063">
    <property type="match status" value="1"/>
</dbReference>
<feature type="transmembrane region" description="Helical" evidence="1">
    <location>
        <begin position="12"/>
        <end position="29"/>
    </location>
</feature>
<feature type="transmembrane region" description="Helical" evidence="1">
    <location>
        <begin position="989"/>
        <end position="1012"/>
    </location>
</feature>
<dbReference type="SUPFAM" id="SSF82866">
    <property type="entry name" value="Multidrug efflux transporter AcrB transmembrane domain"/>
    <property type="match status" value="2"/>
</dbReference>
<reference evidence="2 3" key="1">
    <citation type="submission" date="2014-07" db="EMBL/GenBank/DDBJ databases">
        <title>Tepidicaulis marinum gen. nov., sp. nov., a novel marine bacterium denitrifying nitrate to nitrous oxide strictly under microaerobic conditions.</title>
        <authorList>
            <person name="Takeuchi M."/>
            <person name="Yamagishi T."/>
            <person name="Kamagata Y."/>
            <person name="Oshima K."/>
            <person name="Hattori M."/>
            <person name="Katayama T."/>
            <person name="Hanada S."/>
            <person name="Tamaki H."/>
            <person name="Marumo K."/>
            <person name="Maeda H."/>
            <person name="Nedachi M."/>
            <person name="Iwasaki W."/>
            <person name="Suwa Y."/>
            <person name="Sakata S."/>
        </authorList>
    </citation>
    <scope>NUCLEOTIDE SEQUENCE [LARGE SCALE GENOMIC DNA]</scope>
    <source>
        <strain evidence="2 3">MA2</strain>
    </source>
</reference>
<dbReference type="EMBL" id="BBIO01000007">
    <property type="protein sequence ID" value="GAK45190.1"/>
    <property type="molecule type" value="Genomic_DNA"/>
</dbReference>
<keyword evidence="1" id="KW-0472">Membrane</keyword>
<dbReference type="Gene3D" id="3.30.70.1430">
    <property type="entry name" value="Multidrug efflux transporter AcrB pore domain"/>
    <property type="match status" value="2"/>
</dbReference>
<gene>
    <name evidence="2" type="ORF">M2A_1689</name>
</gene>
<feature type="transmembrane region" description="Helical" evidence="1">
    <location>
        <begin position="859"/>
        <end position="876"/>
    </location>
</feature>
<dbReference type="Gene3D" id="3.30.70.1440">
    <property type="entry name" value="Multidrug efflux transporter AcrB pore domain"/>
    <property type="match status" value="1"/>
</dbReference>
<feature type="transmembrane region" description="Helical" evidence="1">
    <location>
        <begin position="531"/>
        <end position="555"/>
    </location>
</feature>
<dbReference type="InterPro" id="IPR027463">
    <property type="entry name" value="AcrB_DN_DC_subdom"/>
</dbReference>
<keyword evidence="3" id="KW-1185">Reference proteome</keyword>
<dbReference type="STRING" id="1333998.M2A_1689"/>
<dbReference type="SUPFAM" id="SSF82693">
    <property type="entry name" value="Multidrug efflux transporter AcrB pore domain, PN1, PN2, PC1 and PC2 subdomains"/>
    <property type="match status" value="3"/>
</dbReference>
<dbReference type="PANTHER" id="PTHR32063:SF0">
    <property type="entry name" value="SWARMING MOTILITY PROTEIN SWRC"/>
    <property type="match status" value="1"/>
</dbReference>
<feature type="transmembrane region" description="Helical" evidence="1">
    <location>
        <begin position="956"/>
        <end position="977"/>
    </location>
</feature>
<evidence type="ECO:0000256" key="1">
    <source>
        <dbReference type="SAM" id="Phobius"/>
    </source>
</evidence>
<evidence type="ECO:0000313" key="3">
    <source>
        <dbReference type="Proteomes" id="UP000028702"/>
    </source>
</evidence>